<gene>
    <name evidence="2" type="ORF">BN983_03252</name>
</gene>
<name>A0A024P896_9BACI</name>
<comment type="caution">
    <text evidence="2">The sequence shown here is derived from an EMBL/GenBank/DDBJ whole genome shotgun (WGS) entry which is preliminary data.</text>
</comment>
<reference evidence="2 3" key="2">
    <citation type="submission" date="2014-05" db="EMBL/GenBank/DDBJ databases">
        <title>Draft genome sequence of Halobacillus karajensis HK-03.</title>
        <authorList>
            <person name="Khelaifia S."/>
            <person name="Croce O."/>
            <person name="Lagier J.C."/>
            <person name="Raoult D."/>
        </authorList>
    </citation>
    <scope>NUCLEOTIDE SEQUENCE [LARGE SCALE GENOMIC DNA]</scope>
    <source>
        <strain evidence="2 3">HD-03</strain>
    </source>
</reference>
<evidence type="ECO:0000313" key="3">
    <source>
        <dbReference type="Proteomes" id="UP000028868"/>
    </source>
</evidence>
<keyword evidence="3" id="KW-1185">Reference proteome</keyword>
<dbReference type="Proteomes" id="UP000028868">
    <property type="component" value="Unassembled WGS sequence"/>
</dbReference>
<proteinExistence type="predicted"/>
<dbReference type="RefSeq" id="WP_035510240.1">
    <property type="nucleotide sequence ID" value="NZ_CCDH010000003.1"/>
</dbReference>
<evidence type="ECO:0000256" key="1">
    <source>
        <dbReference type="SAM" id="MobiDB-lite"/>
    </source>
</evidence>
<accession>A0A024P896</accession>
<dbReference type="EMBL" id="CCDI010000004">
    <property type="protein sequence ID" value="CDQ24951.1"/>
    <property type="molecule type" value="Genomic_DNA"/>
</dbReference>
<organism evidence="2 3">
    <name type="scientific">Halobacillus karajensis</name>
    <dbReference type="NCBI Taxonomy" id="195088"/>
    <lineage>
        <taxon>Bacteria</taxon>
        <taxon>Bacillati</taxon>
        <taxon>Bacillota</taxon>
        <taxon>Bacilli</taxon>
        <taxon>Bacillales</taxon>
        <taxon>Bacillaceae</taxon>
        <taxon>Halobacillus</taxon>
    </lineage>
</organism>
<evidence type="ECO:0000313" key="2">
    <source>
        <dbReference type="EMBL" id="CDQ24951.1"/>
    </source>
</evidence>
<feature type="region of interest" description="Disordered" evidence="1">
    <location>
        <begin position="48"/>
        <end position="69"/>
    </location>
</feature>
<sequence>MTEQNWNELKQYVDNTMAKNRRSGGKFNKENFTLWKLKRKMQELDPSIESVGETFDKHENGNYDTEGVQ</sequence>
<protein>
    <submittedName>
        <fullName evidence="2">Uncharacterized protein</fullName>
    </submittedName>
</protein>
<dbReference type="AlphaFoldDB" id="A0A024P896"/>
<reference evidence="3" key="1">
    <citation type="submission" date="2014-03" db="EMBL/GenBank/DDBJ databases">
        <authorList>
            <person name="Urmite Genomes U."/>
        </authorList>
    </citation>
    <scope>NUCLEOTIDE SEQUENCE [LARGE SCALE GENOMIC DNA]</scope>
    <source>
        <strain evidence="3">HD-03</strain>
    </source>
</reference>